<name>A0A1M7ZWG3_9FLAO</name>
<dbReference type="AlphaFoldDB" id="A0A1M7ZWG3"/>
<evidence type="ECO:0000313" key="2">
    <source>
        <dbReference type="Proteomes" id="UP000184611"/>
    </source>
</evidence>
<dbReference type="InterPro" id="IPR019861">
    <property type="entry name" value="PorP/SprF_Bacteroidetes"/>
</dbReference>
<gene>
    <name evidence="1" type="ORF">SAMN05443547_1563</name>
</gene>
<sequence length="309" mass="35255">MNYIPRFRAMVLLMFLGLPFVLIGQQDPLYTNYMYNPIVFNPAYAGTREVVSFFGHHRSQWVGLDGAPVTSSFSMQTPLGYSNLGLGVSFLNEEIGPSVDNTIGIDISYKFDLPMDSKLSFGIKASGHLLNIDYSKLLIDDPTDPQYQNNIDNRFSPNIGAGVYWYTDRFYLGFSIPNFLETSHYDDNSTSLVEERLHYYFMAGHVFDLNEHIQFKPALLSKFRAGFPMQLDLTSNFLLFEKLTLGIAYRLESSFSGLVGFQVSDQIFLGYSYDAETSKLANYNSGSHELFLRFEIFNSSNKIYSPRFF</sequence>
<accession>A0A1M7ZWG3</accession>
<dbReference type="NCBIfam" id="TIGR03519">
    <property type="entry name" value="T9SS_PorP_fam"/>
    <property type="match status" value="1"/>
</dbReference>
<protein>
    <submittedName>
        <fullName evidence="1">Type IX secretion system membrane protein, PorP/SprF family</fullName>
    </submittedName>
</protein>
<dbReference type="EMBL" id="FRYK01000002">
    <property type="protein sequence ID" value="SHO73208.1"/>
    <property type="molecule type" value="Genomic_DNA"/>
</dbReference>
<keyword evidence="2" id="KW-1185">Reference proteome</keyword>
<dbReference type="RefSeq" id="WP_073583086.1">
    <property type="nucleotide sequence ID" value="NZ_CBCSEA010000006.1"/>
</dbReference>
<dbReference type="STRING" id="416016.SAMN05443547_1563"/>
<organism evidence="1 2">
    <name type="scientific">Flavobacterium cucumis</name>
    <dbReference type="NCBI Taxonomy" id="416016"/>
    <lineage>
        <taxon>Bacteria</taxon>
        <taxon>Pseudomonadati</taxon>
        <taxon>Bacteroidota</taxon>
        <taxon>Flavobacteriia</taxon>
        <taxon>Flavobacteriales</taxon>
        <taxon>Flavobacteriaceae</taxon>
        <taxon>Flavobacterium</taxon>
    </lineage>
</organism>
<reference evidence="2" key="1">
    <citation type="submission" date="2016-12" db="EMBL/GenBank/DDBJ databases">
        <authorList>
            <person name="Varghese N."/>
            <person name="Submissions S."/>
        </authorList>
    </citation>
    <scope>NUCLEOTIDE SEQUENCE [LARGE SCALE GENOMIC DNA]</scope>
    <source>
        <strain evidence="2">DSM 18830</strain>
    </source>
</reference>
<dbReference type="Pfam" id="PF11751">
    <property type="entry name" value="PorP_SprF"/>
    <property type="match status" value="1"/>
</dbReference>
<evidence type="ECO:0000313" key="1">
    <source>
        <dbReference type="EMBL" id="SHO73208.1"/>
    </source>
</evidence>
<dbReference type="Proteomes" id="UP000184611">
    <property type="component" value="Unassembled WGS sequence"/>
</dbReference>
<proteinExistence type="predicted"/>